<proteinExistence type="predicted"/>
<comment type="caution">
    <text evidence="1">The sequence shown here is derived from an EMBL/GenBank/DDBJ whole genome shotgun (WGS) entry which is preliminary data.</text>
</comment>
<dbReference type="AlphaFoldDB" id="A0A6P2CEJ0"/>
<sequence>MEVVARRRRRPIQLVPIDAAVIGGQYSGAWLKRDHDDLVVYADSSSLRHSTNVVCHELTHMLLRHDEVATPESAADAVDVVRAVSRPGVRAVFGRSGYADEQEYEAELLAGMIIAARRPGFGDDAAGRIAGSF</sequence>
<dbReference type="EMBL" id="QRCM01000001">
    <property type="protein sequence ID" value="TXG90131.1"/>
    <property type="molecule type" value="Genomic_DNA"/>
</dbReference>
<name>A0A6P2CEJ0_9NOCA</name>
<evidence type="ECO:0008006" key="3">
    <source>
        <dbReference type="Google" id="ProtNLM"/>
    </source>
</evidence>
<dbReference type="Proteomes" id="UP000471120">
    <property type="component" value="Unassembled WGS sequence"/>
</dbReference>
<evidence type="ECO:0000313" key="2">
    <source>
        <dbReference type="Proteomes" id="UP000471120"/>
    </source>
</evidence>
<evidence type="ECO:0000313" key="1">
    <source>
        <dbReference type="EMBL" id="TXG90131.1"/>
    </source>
</evidence>
<protein>
    <recommendedName>
        <fullName evidence="3">ImmA/IrrE family metallo-endopeptidase</fullName>
    </recommendedName>
</protein>
<gene>
    <name evidence="1" type="ORF">DW322_07740</name>
</gene>
<organism evidence="1 2">
    <name type="scientific">Rhodococcus rhodnii</name>
    <dbReference type="NCBI Taxonomy" id="38312"/>
    <lineage>
        <taxon>Bacteria</taxon>
        <taxon>Bacillati</taxon>
        <taxon>Actinomycetota</taxon>
        <taxon>Actinomycetes</taxon>
        <taxon>Mycobacteriales</taxon>
        <taxon>Nocardiaceae</taxon>
        <taxon>Rhodococcus</taxon>
    </lineage>
</organism>
<reference evidence="1 2" key="1">
    <citation type="submission" date="2018-07" db="EMBL/GenBank/DDBJ databases">
        <title>Genome sequence of Rhodococcus rhodnii ATCC 35071 from Rhodnius prolixus.</title>
        <authorList>
            <person name="Patel V."/>
            <person name="Vogel K.J."/>
        </authorList>
    </citation>
    <scope>NUCLEOTIDE SEQUENCE [LARGE SCALE GENOMIC DNA]</scope>
    <source>
        <strain evidence="1 2">ATCC 35071</strain>
    </source>
</reference>
<accession>A0A6P2CEJ0</accession>